<accession>A0A8J6TBX9</accession>
<dbReference type="AlphaFoldDB" id="A0A8J6TBX9"/>
<dbReference type="EMBL" id="JACNJZ010000090">
    <property type="protein sequence ID" value="MBC8317434.1"/>
    <property type="molecule type" value="Genomic_DNA"/>
</dbReference>
<protein>
    <submittedName>
        <fullName evidence="1">Uncharacterized protein</fullName>
    </submittedName>
</protein>
<name>A0A8J6TBX9_9BACT</name>
<dbReference type="Proteomes" id="UP000614424">
    <property type="component" value="Unassembled WGS sequence"/>
</dbReference>
<gene>
    <name evidence="1" type="ORF">H8E41_05975</name>
</gene>
<evidence type="ECO:0000313" key="2">
    <source>
        <dbReference type="Proteomes" id="UP000614424"/>
    </source>
</evidence>
<proteinExistence type="predicted"/>
<organism evidence="1 2">
    <name type="scientific">Candidatus Desulfobia pelagia</name>
    <dbReference type="NCBI Taxonomy" id="2841692"/>
    <lineage>
        <taxon>Bacteria</taxon>
        <taxon>Pseudomonadati</taxon>
        <taxon>Thermodesulfobacteriota</taxon>
        <taxon>Desulfobulbia</taxon>
        <taxon>Desulfobulbales</taxon>
        <taxon>Desulfobulbaceae</taxon>
        <taxon>Candidatus Desulfobia</taxon>
    </lineage>
</organism>
<evidence type="ECO:0000313" key="1">
    <source>
        <dbReference type="EMBL" id="MBC8317434.1"/>
    </source>
</evidence>
<sequence length="71" mass="8124">MRIVCPHCGNDHDFIEVADEVVITTRYIQHPDCSFSQAGDESHVMGDISFFCGECNADITQFHPRFLEMLF</sequence>
<comment type="caution">
    <text evidence="1">The sequence shown here is derived from an EMBL/GenBank/DDBJ whole genome shotgun (WGS) entry which is preliminary data.</text>
</comment>
<reference evidence="1 2" key="1">
    <citation type="submission" date="2020-08" db="EMBL/GenBank/DDBJ databases">
        <title>Bridging the membrane lipid divide: bacteria of the FCB group superphylum have the potential to synthesize archaeal ether lipids.</title>
        <authorList>
            <person name="Villanueva L."/>
            <person name="Von Meijenfeldt F.A.B."/>
            <person name="Westbye A.B."/>
            <person name="Yadav S."/>
            <person name="Hopmans E.C."/>
            <person name="Dutilh B.E."/>
            <person name="Sinninghe Damste J.S."/>
        </authorList>
    </citation>
    <scope>NUCLEOTIDE SEQUENCE [LARGE SCALE GENOMIC DNA]</scope>
    <source>
        <strain evidence="1">NIOZ-UU47</strain>
    </source>
</reference>